<reference evidence="6 7" key="1">
    <citation type="submission" date="2016-10" db="EMBL/GenBank/DDBJ databases">
        <authorList>
            <person name="de Groot N.N."/>
        </authorList>
    </citation>
    <scope>NUCLEOTIDE SEQUENCE [LARGE SCALE GENOMIC DNA]</scope>
    <source>
        <strain evidence="6 7">R-24608</strain>
    </source>
</reference>
<dbReference type="PRINTS" id="PR00039">
    <property type="entry name" value="HTHLYSR"/>
</dbReference>
<dbReference type="GO" id="GO:0006351">
    <property type="term" value="P:DNA-templated transcription"/>
    <property type="evidence" value="ECO:0007669"/>
    <property type="project" value="TreeGrafter"/>
</dbReference>
<evidence type="ECO:0000256" key="2">
    <source>
        <dbReference type="ARBA" id="ARBA00023015"/>
    </source>
</evidence>
<protein>
    <submittedName>
        <fullName evidence="6">DNA-binding transcriptional regulator, LysR family</fullName>
    </submittedName>
</protein>
<keyword evidence="7" id="KW-1185">Reference proteome</keyword>
<dbReference type="Gene3D" id="1.10.10.10">
    <property type="entry name" value="Winged helix-like DNA-binding domain superfamily/Winged helix DNA-binding domain"/>
    <property type="match status" value="1"/>
</dbReference>
<evidence type="ECO:0000259" key="5">
    <source>
        <dbReference type="PROSITE" id="PS50931"/>
    </source>
</evidence>
<keyword evidence="4" id="KW-0804">Transcription</keyword>
<dbReference type="AlphaFoldDB" id="A0A1I7GWK6"/>
<accession>A0A1I7GWK6</accession>
<dbReference type="RefSeq" id="WP_054254964.1">
    <property type="nucleotide sequence ID" value="NZ_CYIG01000003.1"/>
</dbReference>
<dbReference type="OrthoDB" id="9178397at2"/>
<evidence type="ECO:0000313" key="7">
    <source>
        <dbReference type="Proteomes" id="UP000183656"/>
    </source>
</evidence>
<dbReference type="STRING" id="343013.SAMN04489707_100764"/>
<dbReference type="EMBL" id="FPBX01000007">
    <property type="protein sequence ID" value="SFU52785.1"/>
    <property type="molecule type" value="Genomic_DNA"/>
</dbReference>
<dbReference type="SUPFAM" id="SSF46785">
    <property type="entry name" value="Winged helix' DNA-binding domain"/>
    <property type="match status" value="1"/>
</dbReference>
<evidence type="ECO:0000256" key="4">
    <source>
        <dbReference type="ARBA" id="ARBA00023163"/>
    </source>
</evidence>
<dbReference type="PANTHER" id="PTHR30537">
    <property type="entry name" value="HTH-TYPE TRANSCRIPTIONAL REGULATOR"/>
    <property type="match status" value="1"/>
</dbReference>
<keyword evidence="3 6" id="KW-0238">DNA-binding</keyword>
<keyword evidence="2" id="KW-0805">Transcription regulation</keyword>
<dbReference type="InterPro" id="IPR005119">
    <property type="entry name" value="LysR_subst-bd"/>
</dbReference>
<dbReference type="InterPro" id="IPR058163">
    <property type="entry name" value="LysR-type_TF_proteobact-type"/>
</dbReference>
<name>A0A1I7GWK6_9BURK</name>
<sequence length="317" mass="34237">MRRHLPSTQALACFDAAARHESYTRAAQELALTQSAVSRQILALEEQLGVQLFRRTRHGVVLTPAGRHYGRQVARWLQTLEQGTLDVMAHQGHGGALSLAAVPTFATRWLIPRLPLLAARHPEIVVHIETRTRPFLFADSAFDAALYAGTPEQVANWPGVQAQLLLQEDVVPVCSPRLLPPGGVAPEALARLPLLQQSTRPYGWQQWFDAMGVHGVARALDGPRYELFSMTAAAAAHGLGVALIPPLLIEAELARGDLVVACPRPLQGERGYYLVSPAQPQPPMLAAFAKWLGEMAATQGAVPDAGGKSAAPPLRQD</sequence>
<dbReference type="InterPro" id="IPR036390">
    <property type="entry name" value="WH_DNA-bd_sf"/>
</dbReference>
<proteinExistence type="inferred from homology"/>
<dbReference type="SUPFAM" id="SSF53850">
    <property type="entry name" value="Periplasmic binding protein-like II"/>
    <property type="match status" value="1"/>
</dbReference>
<dbReference type="InterPro" id="IPR000847">
    <property type="entry name" value="LysR_HTH_N"/>
</dbReference>
<dbReference type="FunFam" id="1.10.10.10:FF:000038">
    <property type="entry name" value="Glycine cleavage system transcriptional activator"/>
    <property type="match status" value="1"/>
</dbReference>
<gene>
    <name evidence="6" type="ORF">SAMN04489707_100764</name>
</gene>
<feature type="domain" description="HTH lysR-type" evidence="5">
    <location>
        <begin position="6"/>
        <end position="63"/>
    </location>
</feature>
<dbReference type="GO" id="GO:0043565">
    <property type="term" value="F:sequence-specific DNA binding"/>
    <property type="evidence" value="ECO:0007669"/>
    <property type="project" value="TreeGrafter"/>
</dbReference>
<dbReference type="InterPro" id="IPR036388">
    <property type="entry name" value="WH-like_DNA-bd_sf"/>
</dbReference>
<dbReference type="Pfam" id="PF03466">
    <property type="entry name" value="LysR_substrate"/>
    <property type="match status" value="1"/>
</dbReference>
<dbReference type="GO" id="GO:0003700">
    <property type="term" value="F:DNA-binding transcription factor activity"/>
    <property type="evidence" value="ECO:0007669"/>
    <property type="project" value="InterPro"/>
</dbReference>
<dbReference type="Gene3D" id="3.40.190.10">
    <property type="entry name" value="Periplasmic binding protein-like II"/>
    <property type="match status" value="2"/>
</dbReference>
<dbReference type="PANTHER" id="PTHR30537:SF26">
    <property type="entry name" value="GLYCINE CLEAVAGE SYSTEM TRANSCRIPTIONAL ACTIVATOR"/>
    <property type="match status" value="1"/>
</dbReference>
<comment type="similarity">
    <text evidence="1">Belongs to the LysR transcriptional regulatory family.</text>
</comment>
<dbReference type="PROSITE" id="PS50931">
    <property type="entry name" value="HTH_LYSR"/>
    <property type="match status" value="1"/>
</dbReference>
<dbReference type="Pfam" id="PF00126">
    <property type="entry name" value="HTH_1"/>
    <property type="match status" value="1"/>
</dbReference>
<dbReference type="FunFam" id="3.40.190.10:FF:000017">
    <property type="entry name" value="Glycine cleavage system transcriptional activator"/>
    <property type="match status" value="1"/>
</dbReference>
<evidence type="ECO:0000256" key="1">
    <source>
        <dbReference type="ARBA" id="ARBA00009437"/>
    </source>
</evidence>
<dbReference type="Proteomes" id="UP000183656">
    <property type="component" value="Unassembled WGS sequence"/>
</dbReference>
<evidence type="ECO:0000256" key="3">
    <source>
        <dbReference type="ARBA" id="ARBA00023125"/>
    </source>
</evidence>
<organism evidence="6 7">
    <name type="scientific">Paenacidovorax caeni</name>
    <dbReference type="NCBI Taxonomy" id="343013"/>
    <lineage>
        <taxon>Bacteria</taxon>
        <taxon>Pseudomonadati</taxon>
        <taxon>Pseudomonadota</taxon>
        <taxon>Betaproteobacteria</taxon>
        <taxon>Burkholderiales</taxon>
        <taxon>Comamonadaceae</taxon>
        <taxon>Paenacidovorax</taxon>
    </lineage>
</organism>
<evidence type="ECO:0000313" key="6">
    <source>
        <dbReference type="EMBL" id="SFU52785.1"/>
    </source>
</evidence>